<feature type="transmembrane region" description="Helical" evidence="2">
    <location>
        <begin position="139"/>
        <end position="160"/>
    </location>
</feature>
<reference evidence="3 4" key="1">
    <citation type="submission" date="2014-04" db="EMBL/GenBank/DDBJ databases">
        <authorList>
            <consortium name="DOE Joint Genome Institute"/>
            <person name="Kuo A."/>
            <person name="Zuccaro A."/>
            <person name="Kohler A."/>
            <person name="Nagy L.G."/>
            <person name="Floudas D."/>
            <person name="Copeland A."/>
            <person name="Barry K.W."/>
            <person name="Cichocki N."/>
            <person name="Veneault-Fourrey C."/>
            <person name="LaButti K."/>
            <person name="Lindquist E.A."/>
            <person name="Lipzen A."/>
            <person name="Lundell T."/>
            <person name="Morin E."/>
            <person name="Murat C."/>
            <person name="Sun H."/>
            <person name="Tunlid A."/>
            <person name="Henrissat B."/>
            <person name="Grigoriev I.V."/>
            <person name="Hibbett D.S."/>
            <person name="Martin F."/>
            <person name="Nordberg H.P."/>
            <person name="Cantor M.N."/>
            <person name="Hua S.X."/>
        </authorList>
    </citation>
    <scope>NUCLEOTIDE SEQUENCE [LARGE SCALE GENOMIC DNA]</scope>
    <source>
        <strain evidence="3 4">MAFF 305830</strain>
    </source>
</reference>
<keyword evidence="4" id="KW-1185">Reference proteome</keyword>
<feature type="transmembrane region" description="Helical" evidence="2">
    <location>
        <begin position="73"/>
        <end position="93"/>
    </location>
</feature>
<dbReference type="Proteomes" id="UP000054097">
    <property type="component" value="Unassembled WGS sequence"/>
</dbReference>
<keyword evidence="2" id="KW-0472">Membrane</keyword>
<feature type="transmembrane region" description="Helical" evidence="2">
    <location>
        <begin position="114"/>
        <end position="133"/>
    </location>
</feature>
<protein>
    <submittedName>
        <fullName evidence="3">Uncharacterized protein</fullName>
    </submittedName>
</protein>
<evidence type="ECO:0000313" key="4">
    <source>
        <dbReference type="Proteomes" id="UP000054097"/>
    </source>
</evidence>
<keyword evidence="2" id="KW-1133">Transmembrane helix</keyword>
<dbReference type="AlphaFoldDB" id="A0A0C2WTJ6"/>
<dbReference type="HOGENOM" id="CLU_1246028_0_0_1"/>
<dbReference type="EMBL" id="KN824406">
    <property type="protein sequence ID" value="KIM20832.1"/>
    <property type="molecule type" value="Genomic_DNA"/>
</dbReference>
<gene>
    <name evidence="3" type="ORF">M408DRAFT_30064</name>
</gene>
<keyword evidence="2" id="KW-0812">Transmembrane</keyword>
<organism evidence="3 4">
    <name type="scientific">Serendipita vermifera MAFF 305830</name>
    <dbReference type="NCBI Taxonomy" id="933852"/>
    <lineage>
        <taxon>Eukaryota</taxon>
        <taxon>Fungi</taxon>
        <taxon>Dikarya</taxon>
        <taxon>Basidiomycota</taxon>
        <taxon>Agaricomycotina</taxon>
        <taxon>Agaricomycetes</taxon>
        <taxon>Sebacinales</taxon>
        <taxon>Serendipitaceae</taxon>
        <taxon>Serendipita</taxon>
    </lineage>
</organism>
<proteinExistence type="predicted"/>
<evidence type="ECO:0000256" key="1">
    <source>
        <dbReference type="SAM" id="MobiDB-lite"/>
    </source>
</evidence>
<evidence type="ECO:0000313" key="3">
    <source>
        <dbReference type="EMBL" id="KIM20832.1"/>
    </source>
</evidence>
<dbReference type="OrthoDB" id="2637653at2759"/>
<evidence type="ECO:0000256" key="2">
    <source>
        <dbReference type="SAM" id="Phobius"/>
    </source>
</evidence>
<reference evidence="4" key="2">
    <citation type="submission" date="2015-01" db="EMBL/GenBank/DDBJ databases">
        <title>Evolutionary Origins and Diversification of the Mycorrhizal Mutualists.</title>
        <authorList>
            <consortium name="DOE Joint Genome Institute"/>
            <consortium name="Mycorrhizal Genomics Consortium"/>
            <person name="Kohler A."/>
            <person name="Kuo A."/>
            <person name="Nagy L.G."/>
            <person name="Floudas D."/>
            <person name="Copeland A."/>
            <person name="Barry K.W."/>
            <person name="Cichocki N."/>
            <person name="Veneault-Fourrey C."/>
            <person name="LaButti K."/>
            <person name="Lindquist E.A."/>
            <person name="Lipzen A."/>
            <person name="Lundell T."/>
            <person name="Morin E."/>
            <person name="Murat C."/>
            <person name="Riley R."/>
            <person name="Ohm R."/>
            <person name="Sun H."/>
            <person name="Tunlid A."/>
            <person name="Henrissat B."/>
            <person name="Grigoriev I.V."/>
            <person name="Hibbett D.S."/>
            <person name="Martin F."/>
        </authorList>
    </citation>
    <scope>NUCLEOTIDE SEQUENCE [LARGE SCALE GENOMIC DNA]</scope>
    <source>
        <strain evidence="4">MAFF 305830</strain>
    </source>
</reference>
<accession>A0A0C2WTJ6</accession>
<name>A0A0C2WTJ6_SERVB</name>
<feature type="transmembrane region" description="Helical" evidence="2">
    <location>
        <begin position="20"/>
        <end position="47"/>
    </location>
</feature>
<feature type="region of interest" description="Disordered" evidence="1">
    <location>
        <begin position="187"/>
        <end position="212"/>
    </location>
</feature>
<sequence length="212" mass="24011">MAADGLFTLRLIALYKSKRYMFWFILTFYLATYGVTYGLAIAGTIALSKFEVFYSDLLHACVSFGMTPLLAPVWYAPVAYETFLFSLTVYKAWCDAKVITTTSAPLLVLFYRDGMIAFVVMTGVRVWNIWVYLTQPLSSLYVGTMLMWATNTVLATRVYMNLVWLVRRPNQATAWGTAAGISISMKPEDSDAENDESNFEMVSSPAWRQLPR</sequence>